<keyword evidence="2" id="KW-0378">Hydrolase</keyword>
<dbReference type="Proteomes" id="UP000241595">
    <property type="component" value="Unassembled WGS sequence"/>
</dbReference>
<evidence type="ECO:0000256" key="4">
    <source>
        <dbReference type="ARBA" id="ARBA00025742"/>
    </source>
</evidence>
<keyword evidence="1" id="KW-0479">Metal-binding</keyword>
<keyword evidence="7" id="KW-1185">Reference proteome</keyword>
<evidence type="ECO:0000313" key="6">
    <source>
        <dbReference type="EMBL" id="SPM26739.1"/>
    </source>
</evidence>
<dbReference type="InterPro" id="IPR004843">
    <property type="entry name" value="Calcineurin-like_PHP"/>
</dbReference>
<sequence>MALSILHLTDIHTGPGELRDEDLKDKVPEAERKSMLARLSTYLRELPSVPDYVIVSGDITIRGNPEGMNAFHSWLNDRIDEHVLPNKSHILVVPGNHDVKWKVHESPGWHRERYAAFAQAFIYAFPHAHIPDHDPALNAAKVKLNVKGPLGGIKASLDANGSPRLTSSEPFILDLERDLLLFAFNSTLSCGVYLENDPALSAPLATLRGLYKPPDPSAGLLKEIEENYANSLLVDAGRIGEDQLNYFAALMKRLEQKLGESGFGNLTKIAVLHHHVGHLWRQQLELKRFESVIDAADLKHHLITYGFQFVLHGHKHQNHVGLDGTVIPIGQNPALTPLCVVSGGTISGYPRTGDKQSFKVLNLAEERGPRGNATIAEVPLLQDAAPKNVMLNESRHYQVTLASPVAEVHDFKRVKEQLDDVVRTKCAPELEPGKWSVSWGDCATLPPGDPELVGPQTSYRLNRIVETKAERLFFDVILATARLRFRQRARVYWLLTDVKNLPLKPDGLKNKVILLIGNLGGTALAQTTDHEEIDKSITKLREWFAPAIDANWLDVRAHHFTAEEIAAIVATGSNAG</sequence>
<protein>
    <recommendedName>
        <fullName evidence="5">Calcineurin-like phosphoesterase domain-containing protein</fullName>
    </recommendedName>
</protein>
<reference evidence="6 7" key="1">
    <citation type="submission" date="2017-01" db="EMBL/GenBank/DDBJ databases">
        <authorList>
            <consortium name="Urmite Genomes"/>
        </authorList>
    </citation>
    <scope>NUCLEOTIDE SEQUENCE [LARGE SCALE GENOMIC DNA]</scope>
    <source>
        <strain evidence="6 7">AB308</strain>
    </source>
</reference>
<comment type="similarity">
    <text evidence="4">Belongs to the cyclic nucleotide phosphodiesterase class-III family.</text>
</comment>
<dbReference type="AlphaFoldDB" id="A0A2U3N5M3"/>
<dbReference type="PANTHER" id="PTHR42988">
    <property type="entry name" value="PHOSPHOHYDROLASE"/>
    <property type="match status" value="1"/>
</dbReference>
<evidence type="ECO:0000256" key="2">
    <source>
        <dbReference type="ARBA" id="ARBA00022801"/>
    </source>
</evidence>
<dbReference type="SUPFAM" id="SSF56300">
    <property type="entry name" value="Metallo-dependent phosphatases"/>
    <property type="match status" value="1"/>
</dbReference>
<dbReference type="InterPro" id="IPR050884">
    <property type="entry name" value="CNP_phosphodiesterase-III"/>
</dbReference>
<dbReference type="EMBL" id="FTRV01000008">
    <property type="protein sequence ID" value="SPM26739.1"/>
    <property type="molecule type" value="Genomic_DNA"/>
</dbReference>
<dbReference type="OrthoDB" id="5241795at2"/>
<accession>A0A2U3N5M3</accession>
<dbReference type="RefSeq" id="WP_077097042.1">
    <property type="nucleotide sequence ID" value="NZ_LT717697.1"/>
</dbReference>
<dbReference type="GO" id="GO:0016787">
    <property type="term" value="F:hydrolase activity"/>
    <property type="evidence" value="ECO:0007669"/>
    <property type="project" value="UniProtKB-KW"/>
</dbReference>
<feature type="domain" description="Calcineurin-like phosphoesterase" evidence="5">
    <location>
        <begin position="4"/>
        <end position="115"/>
    </location>
</feature>
<evidence type="ECO:0000256" key="1">
    <source>
        <dbReference type="ARBA" id="ARBA00022723"/>
    </source>
</evidence>
<proteinExistence type="inferred from homology"/>
<dbReference type="STRING" id="1841859.GCA_900157385_00208"/>
<evidence type="ECO:0000256" key="3">
    <source>
        <dbReference type="ARBA" id="ARBA00023004"/>
    </source>
</evidence>
<dbReference type="GO" id="GO:0046872">
    <property type="term" value="F:metal ion binding"/>
    <property type="evidence" value="ECO:0007669"/>
    <property type="project" value="UniProtKB-KW"/>
</dbReference>
<dbReference type="Pfam" id="PF00149">
    <property type="entry name" value="Metallophos"/>
    <property type="match status" value="1"/>
</dbReference>
<evidence type="ECO:0000313" key="7">
    <source>
        <dbReference type="Proteomes" id="UP000241595"/>
    </source>
</evidence>
<dbReference type="InterPro" id="IPR029052">
    <property type="entry name" value="Metallo-depent_PP-like"/>
</dbReference>
<name>A0A2U3N5M3_9MYCO</name>
<evidence type="ECO:0000259" key="5">
    <source>
        <dbReference type="Pfam" id="PF00149"/>
    </source>
</evidence>
<organism evidence="6 7">
    <name type="scientific">Mycobacterium terramassiliense</name>
    <dbReference type="NCBI Taxonomy" id="1841859"/>
    <lineage>
        <taxon>Bacteria</taxon>
        <taxon>Bacillati</taxon>
        <taxon>Actinomycetota</taxon>
        <taxon>Actinomycetes</taxon>
        <taxon>Mycobacteriales</taxon>
        <taxon>Mycobacteriaceae</taxon>
        <taxon>Mycobacterium</taxon>
    </lineage>
</organism>
<gene>
    <name evidence="6" type="ORF">MTAB308_214</name>
</gene>
<dbReference type="PANTHER" id="PTHR42988:SF2">
    <property type="entry name" value="CYCLIC NUCLEOTIDE PHOSPHODIESTERASE CBUA0032-RELATED"/>
    <property type="match status" value="1"/>
</dbReference>
<keyword evidence="3" id="KW-0408">Iron</keyword>
<dbReference type="Gene3D" id="3.60.21.10">
    <property type="match status" value="1"/>
</dbReference>